<dbReference type="PANTHER" id="PTHR11601">
    <property type="entry name" value="CYSTEINE DESULFURYLASE FAMILY MEMBER"/>
    <property type="match status" value="1"/>
</dbReference>
<dbReference type="InterPro" id="IPR015424">
    <property type="entry name" value="PyrdxlP-dep_Trfase"/>
</dbReference>
<sequence>MPQKKIIYLDYQATTPIDTRVIQRMEPFLQTDYGNPSSTHRMGLRAKEAVELARNDLASFIGARGKEIFFTSGATESNNLALKGFAE</sequence>
<proteinExistence type="inferred from homology"/>
<feature type="domain" description="Aminotransferase class V" evidence="3">
    <location>
        <begin position="7"/>
        <end position="85"/>
    </location>
</feature>
<evidence type="ECO:0000256" key="1">
    <source>
        <dbReference type="ARBA" id="ARBA00001933"/>
    </source>
</evidence>
<dbReference type="InterPro" id="IPR000192">
    <property type="entry name" value="Aminotrans_V_dom"/>
</dbReference>
<feature type="non-terminal residue" evidence="4">
    <location>
        <position position="87"/>
    </location>
</feature>
<evidence type="ECO:0000313" key="4">
    <source>
        <dbReference type="EMBL" id="GAI38811.1"/>
    </source>
</evidence>
<accession>X1P8N1</accession>
<protein>
    <recommendedName>
        <fullName evidence="3">Aminotransferase class V domain-containing protein</fullName>
    </recommendedName>
</protein>
<dbReference type="InterPro" id="IPR015421">
    <property type="entry name" value="PyrdxlP-dep_Trfase_major"/>
</dbReference>
<evidence type="ECO:0000256" key="2">
    <source>
        <dbReference type="ARBA" id="ARBA00006490"/>
    </source>
</evidence>
<dbReference type="EMBL" id="BARV01030216">
    <property type="protein sequence ID" value="GAI38811.1"/>
    <property type="molecule type" value="Genomic_DNA"/>
</dbReference>
<dbReference type="AlphaFoldDB" id="X1P8N1"/>
<dbReference type="Pfam" id="PF00266">
    <property type="entry name" value="Aminotran_5"/>
    <property type="match status" value="1"/>
</dbReference>
<dbReference type="InterPro" id="IPR015422">
    <property type="entry name" value="PyrdxlP-dep_Trfase_small"/>
</dbReference>
<organism evidence="4">
    <name type="scientific">marine sediment metagenome</name>
    <dbReference type="NCBI Taxonomy" id="412755"/>
    <lineage>
        <taxon>unclassified sequences</taxon>
        <taxon>metagenomes</taxon>
        <taxon>ecological metagenomes</taxon>
    </lineage>
</organism>
<dbReference type="Gene3D" id="3.90.1150.10">
    <property type="entry name" value="Aspartate Aminotransferase, domain 1"/>
    <property type="match status" value="1"/>
</dbReference>
<comment type="caution">
    <text evidence="4">The sequence shown here is derived from an EMBL/GenBank/DDBJ whole genome shotgun (WGS) entry which is preliminary data.</text>
</comment>
<dbReference type="PANTHER" id="PTHR11601:SF34">
    <property type="entry name" value="CYSTEINE DESULFURASE"/>
    <property type="match status" value="1"/>
</dbReference>
<reference evidence="4" key="1">
    <citation type="journal article" date="2014" name="Front. Microbiol.">
        <title>High frequency of phylogenetically diverse reductive dehalogenase-homologous genes in deep subseafloor sedimentary metagenomes.</title>
        <authorList>
            <person name="Kawai M."/>
            <person name="Futagami T."/>
            <person name="Toyoda A."/>
            <person name="Takaki Y."/>
            <person name="Nishi S."/>
            <person name="Hori S."/>
            <person name="Arai W."/>
            <person name="Tsubouchi T."/>
            <person name="Morono Y."/>
            <person name="Uchiyama I."/>
            <person name="Ito T."/>
            <person name="Fujiyama A."/>
            <person name="Inagaki F."/>
            <person name="Takami H."/>
        </authorList>
    </citation>
    <scope>NUCLEOTIDE SEQUENCE</scope>
    <source>
        <strain evidence="4">Expedition CK06-06</strain>
    </source>
</reference>
<dbReference type="Gene3D" id="3.40.640.10">
    <property type="entry name" value="Type I PLP-dependent aspartate aminotransferase-like (Major domain)"/>
    <property type="match status" value="1"/>
</dbReference>
<dbReference type="SUPFAM" id="SSF53383">
    <property type="entry name" value="PLP-dependent transferases"/>
    <property type="match status" value="1"/>
</dbReference>
<comment type="similarity">
    <text evidence="2">Belongs to the class-V pyridoxal-phosphate-dependent aminotransferase family. NifS/IscS subfamily.</text>
</comment>
<name>X1P8N1_9ZZZZ</name>
<comment type="cofactor">
    <cofactor evidence="1">
        <name>pyridoxal 5'-phosphate</name>
        <dbReference type="ChEBI" id="CHEBI:597326"/>
    </cofactor>
</comment>
<evidence type="ECO:0000259" key="3">
    <source>
        <dbReference type="Pfam" id="PF00266"/>
    </source>
</evidence>
<gene>
    <name evidence="4" type="ORF">S06H3_48027</name>
</gene>